<evidence type="ECO:0000256" key="10">
    <source>
        <dbReference type="ARBA" id="ARBA00023002"/>
    </source>
</evidence>
<comment type="subcellular location">
    <subcellularLocation>
        <location evidence="1">Cell membrane</location>
        <topology evidence="1">Multi-pass membrane protein</topology>
    </subcellularLocation>
</comment>
<sequence>MSNEHQSTDHGSMKSYVTGLAISIVLTLVAFGVVTLGNFSTTAMALTISIAAIVQVLVQLILFMHLNVDDDGGWNVTSLAFAVVILVLVIAGSLWIMHHLHMNMM</sequence>
<evidence type="ECO:0000256" key="16">
    <source>
        <dbReference type="ARBA" id="ARBA00032185"/>
    </source>
</evidence>
<dbReference type="NCBIfam" id="TIGR02847">
    <property type="entry name" value="CyoD"/>
    <property type="match status" value="1"/>
</dbReference>
<feature type="transmembrane region" description="Helical" evidence="17">
    <location>
        <begin position="16"/>
        <end position="36"/>
    </location>
</feature>
<dbReference type="Pfam" id="PF03626">
    <property type="entry name" value="COX4_pro"/>
    <property type="match status" value="1"/>
</dbReference>
<evidence type="ECO:0000256" key="8">
    <source>
        <dbReference type="ARBA" id="ARBA00022982"/>
    </source>
</evidence>
<gene>
    <name evidence="18" type="primary">cyoD</name>
    <name evidence="18" type="ORF">ACFFHW_13750</name>
</gene>
<evidence type="ECO:0000256" key="12">
    <source>
        <dbReference type="ARBA" id="ARBA00025694"/>
    </source>
</evidence>
<reference evidence="18 19" key="1">
    <citation type="submission" date="2024-09" db="EMBL/GenBank/DDBJ databases">
        <authorList>
            <person name="Sun Q."/>
            <person name="Mori K."/>
        </authorList>
    </citation>
    <scope>NUCLEOTIDE SEQUENCE [LARGE SCALE GENOMIC DNA]</scope>
    <source>
        <strain evidence="18 19">CCM 7415</strain>
    </source>
</reference>
<comment type="function">
    <text evidence="12">Cytochrome bo(3) ubiquinol terminal oxidase is the component of the aerobic respiratory chain of E.coli that predominates when cells are grown at high aeration. Has proton pump activity across the membrane in addition to electron transfer, pumping 2 protons/electron.</text>
</comment>
<keyword evidence="9 17" id="KW-1133">Transmembrane helix</keyword>
<evidence type="ECO:0000256" key="5">
    <source>
        <dbReference type="ARBA" id="ARBA00022448"/>
    </source>
</evidence>
<keyword evidence="7 17" id="KW-0812">Transmembrane</keyword>
<organism evidence="18 19">
    <name type="scientific">Kushneria aurantia</name>
    <dbReference type="NCBI Taxonomy" id="504092"/>
    <lineage>
        <taxon>Bacteria</taxon>
        <taxon>Pseudomonadati</taxon>
        <taxon>Pseudomonadota</taxon>
        <taxon>Gammaproteobacteria</taxon>
        <taxon>Oceanospirillales</taxon>
        <taxon>Halomonadaceae</taxon>
        <taxon>Kushneria</taxon>
    </lineage>
</organism>
<evidence type="ECO:0000313" key="19">
    <source>
        <dbReference type="Proteomes" id="UP001589814"/>
    </source>
</evidence>
<keyword evidence="10" id="KW-0560">Oxidoreductase</keyword>
<evidence type="ECO:0000256" key="17">
    <source>
        <dbReference type="SAM" id="Phobius"/>
    </source>
</evidence>
<evidence type="ECO:0000256" key="2">
    <source>
        <dbReference type="ARBA" id="ARBA00008079"/>
    </source>
</evidence>
<accession>A0ABV6G687</accession>
<dbReference type="InterPro" id="IPR005171">
    <property type="entry name" value="Cyt_c_oxidase_su4_prok"/>
</dbReference>
<dbReference type="PANTHER" id="PTHR36835">
    <property type="entry name" value="CYTOCHROME BO(3) UBIQUINOL OXIDASE SUBUNIT 4"/>
    <property type="match status" value="1"/>
</dbReference>
<evidence type="ECO:0000256" key="1">
    <source>
        <dbReference type="ARBA" id="ARBA00004651"/>
    </source>
</evidence>
<dbReference type="InterPro" id="IPR014210">
    <property type="entry name" value="Cyt_o_ubiqinol_oxidase_su4"/>
</dbReference>
<dbReference type="RefSeq" id="WP_019951478.1">
    <property type="nucleotide sequence ID" value="NZ_JBHLVX010000050.1"/>
</dbReference>
<evidence type="ECO:0000256" key="13">
    <source>
        <dbReference type="ARBA" id="ARBA00030071"/>
    </source>
</evidence>
<evidence type="ECO:0000256" key="3">
    <source>
        <dbReference type="ARBA" id="ARBA00011700"/>
    </source>
</evidence>
<dbReference type="InterPro" id="IPR050968">
    <property type="entry name" value="Cytochrome_c_oxidase_bac_sub4"/>
</dbReference>
<comment type="caution">
    <text evidence="18">The sequence shown here is derived from an EMBL/GenBank/DDBJ whole genome shotgun (WGS) entry which is preliminary data.</text>
</comment>
<keyword evidence="5" id="KW-0813">Transport</keyword>
<proteinExistence type="inferred from homology"/>
<evidence type="ECO:0000256" key="9">
    <source>
        <dbReference type="ARBA" id="ARBA00022989"/>
    </source>
</evidence>
<name>A0ABV6G687_9GAMM</name>
<comment type="similarity">
    <text evidence="2">Belongs to the cytochrome c oxidase bacterial subunit 4 family.</text>
</comment>
<evidence type="ECO:0000313" key="18">
    <source>
        <dbReference type="EMBL" id="MFC0269035.1"/>
    </source>
</evidence>
<dbReference type="PANTHER" id="PTHR36835:SF1">
    <property type="entry name" value="CYTOCHROME BO(3) UBIQUINOL OXIDASE SUBUNIT 4"/>
    <property type="match status" value="1"/>
</dbReference>
<dbReference type="Proteomes" id="UP001589814">
    <property type="component" value="Unassembled WGS sequence"/>
</dbReference>
<evidence type="ECO:0000256" key="14">
    <source>
        <dbReference type="ARBA" id="ARBA00030211"/>
    </source>
</evidence>
<keyword evidence="19" id="KW-1185">Reference proteome</keyword>
<evidence type="ECO:0000256" key="6">
    <source>
        <dbReference type="ARBA" id="ARBA00022475"/>
    </source>
</evidence>
<evidence type="ECO:0000256" key="7">
    <source>
        <dbReference type="ARBA" id="ARBA00022692"/>
    </source>
</evidence>
<dbReference type="EMBL" id="JBHLVX010000050">
    <property type="protein sequence ID" value="MFC0269035.1"/>
    <property type="molecule type" value="Genomic_DNA"/>
</dbReference>
<keyword evidence="11 17" id="KW-0472">Membrane</keyword>
<keyword evidence="6" id="KW-1003">Cell membrane</keyword>
<feature type="transmembrane region" description="Helical" evidence="17">
    <location>
        <begin position="43"/>
        <end position="66"/>
    </location>
</feature>
<evidence type="ECO:0000256" key="15">
    <source>
        <dbReference type="ARBA" id="ARBA00031887"/>
    </source>
</evidence>
<protein>
    <recommendedName>
        <fullName evidence="4">Cytochrome bo(3) ubiquinol oxidase subunit 4</fullName>
    </recommendedName>
    <alternativeName>
        <fullName evidence="16">Cytochrome o ubiquinol oxidase subunit 4</fullName>
    </alternativeName>
    <alternativeName>
        <fullName evidence="13">Oxidase bo(3) subunit 4</fullName>
    </alternativeName>
    <alternativeName>
        <fullName evidence="14">Ubiquinol oxidase polypeptide IV</fullName>
    </alternativeName>
    <alternativeName>
        <fullName evidence="15">Ubiquinol oxidase subunit 4</fullName>
    </alternativeName>
</protein>
<evidence type="ECO:0000256" key="4">
    <source>
        <dbReference type="ARBA" id="ARBA00014689"/>
    </source>
</evidence>
<evidence type="ECO:0000256" key="11">
    <source>
        <dbReference type="ARBA" id="ARBA00023136"/>
    </source>
</evidence>
<feature type="transmembrane region" description="Helical" evidence="17">
    <location>
        <begin position="78"/>
        <end position="97"/>
    </location>
</feature>
<comment type="subunit">
    <text evidence="3">Heterooctamer of two A chains, two B chains, two C chains and two D chains.</text>
</comment>
<keyword evidence="8" id="KW-0249">Electron transport</keyword>